<evidence type="ECO:0000313" key="9">
    <source>
        <dbReference type="EMBL" id="UYH50631.1"/>
    </source>
</evidence>
<dbReference type="CDD" id="cd05691">
    <property type="entry name" value="S1_RPS1_repeat_ec6"/>
    <property type="match status" value="1"/>
</dbReference>
<feature type="domain" description="S1 motif" evidence="8">
    <location>
        <begin position="466"/>
        <end position="537"/>
    </location>
</feature>
<dbReference type="EMBL" id="CP107052">
    <property type="protein sequence ID" value="UYH50631.1"/>
    <property type="molecule type" value="Genomic_DNA"/>
</dbReference>
<evidence type="ECO:0000256" key="3">
    <source>
        <dbReference type="ARBA" id="ARBA00022884"/>
    </source>
</evidence>
<feature type="domain" description="S1 motif" evidence="8">
    <location>
        <begin position="120"/>
        <end position="188"/>
    </location>
</feature>
<keyword evidence="5 7" id="KW-0687">Ribonucleoprotein</keyword>
<dbReference type="InterPro" id="IPR035104">
    <property type="entry name" value="Ribosomal_protein_S1-like"/>
</dbReference>
<feature type="domain" description="S1 motif" evidence="8">
    <location>
        <begin position="379"/>
        <end position="451"/>
    </location>
</feature>
<dbReference type="InterPro" id="IPR012340">
    <property type="entry name" value="NA-bd_OB-fold"/>
</dbReference>
<accession>A0ABY6GHV4</accession>
<dbReference type="GO" id="GO:0005840">
    <property type="term" value="C:ribosome"/>
    <property type="evidence" value="ECO:0007669"/>
    <property type="project" value="UniProtKB-KW"/>
</dbReference>
<dbReference type="Pfam" id="PF00575">
    <property type="entry name" value="S1"/>
    <property type="match status" value="6"/>
</dbReference>
<dbReference type="PRINTS" id="PR00681">
    <property type="entry name" value="RIBOSOMALS1"/>
</dbReference>
<dbReference type="RefSeq" id="WP_319806217.1">
    <property type="nucleotide sequence ID" value="NZ_CP107052.1"/>
</dbReference>
<reference evidence="9" key="1">
    <citation type="submission" date="2022-10" db="EMBL/GenBank/DDBJ databases">
        <title>Candidatus Kirkpatrella diaphorinas gen. nov., sp. nov., an uncultured endosymbiont identified in a population of Diaphorina citri from Hawaii.</title>
        <authorList>
            <person name="Henry E.M."/>
            <person name="Carlson C.R."/>
            <person name="Kuo Y.-W."/>
        </authorList>
    </citation>
    <scope>NUCLEOTIDE SEQUENCE</scope>
    <source>
        <strain evidence="9">CADCRV1</strain>
    </source>
</reference>
<gene>
    <name evidence="9" type="primary">rpsA</name>
    <name evidence="9" type="ORF">N5W20_05760</name>
</gene>
<keyword evidence="2" id="KW-0677">Repeat</keyword>
<comment type="similarity">
    <text evidence="1 7">Belongs to the bacterial ribosomal protein bS1 family.</text>
</comment>
<dbReference type="SUPFAM" id="SSF50249">
    <property type="entry name" value="Nucleic acid-binding proteins"/>
    <property type="match status" value="6"/>
</dbReference>
<protein>
    <recommendedName>
        <fullName evidence="7">30S ribosomal protein S1</fullName>
    </recommendedName>
</protein>
<evidence type="ECO:0000256" key="2">
    <source>
        <dbReference type="ARBA" id="ARBA00022737"/>
    </source>
</evidence>
<keyword evidence="4 7" id="KW-0689">Ribosomal protein</keyword>
<dbReference type="NCBIfam" id="NF004955">
    <property type="entry name" value="PRK06299.1-5"/>
    <property type="match status" value="1"/>
</dbReference>
<dbReference type="NCBIfam" id="TIGR00717">
    <property type="entry name" value="rpsA"/>
    <property type="match status" value="1"/>
</dbReference>
<evidence type="ECO:0000256" key="4">
    <source>
        <dbReference type="ARBA" id="ARBA00022980"/>
    </source>
</evidence>
<dbReference type="NCBIfam" id="NF004952">
    <property type="entry name" value="PRK06299.1-2"/>
    <property type="match status" value="1"/>
</dbReference>
<evidence type="ECO:0000256" key="1">
    <source>
        <dbReference type="ARBA" id="ARBA00006767"/>
    </source>
</evidence>
<feature type="domain" description="S1 motif" evidence="8">
    <location>
        <begin position="292"/>
        <end position="364"/>
    </location>
</feature>
<evidence type="ECO:0000256" key="6">
    <source>
        <dbReference type="ARBA" id="ARBA00025604"/>
    </source>
</evidence>
<dbReference type="CDD" id="cd05687">
    <property type="entry name" value="S1_RPS1_repeat_ec1_hs1"/>
    <property type="match status" value="1"/>
</dbReference>
<evidence type="ECO:0000256" key="7">
    <source>
        <dbReference type="PIRNR" id="PIRNR002111"/>
    </source>
</evidence>
<dbReference type="Proteomes" id="UP001163831">
    <property type="component" value="Chromosome"/>
</dbReference>
<keyword evidence="3 7" id="KW-0694">RNA-binding</keyword>
<sequence length="575" mass="62865">MASATTLESGKNKAQTQGNEDFAALLEETLGSDSGFEGSVVTGQVIRLNDEFAIVDVGLKSEGRVALKEFAPPGVAADVKPGDVIELYVERYEDRDGLIVLSREKARREEAWTSLERAFANNQRVNGTIYGRVKGGFTVDLGGAMAFLPGSQVDIRPVRDVGPLMGQPQPFQILKMDRARGNIVVSRRAVLEETRAEQRSELIQGLKEGMILDGVVKNITDYGAFVDLGGVDGLLHVTDIAWKRINHPAEALQIGQPVRVQVIRFNSDTQRISLGMKQLEADPWENIAIKYPPGARYTGRVTNITDYGAFVELEAGVEGLVHVSEMSWTKKNVHPGKLVSTSQEVDVVVLDVDSGKRRISLGLKQVQRNPWEQFAEEHKVGSVIEGEIRNITEFGLFVGLSADIDGMVHMSDLSWDEAGEVAMAKYEKGQVVQAKVLDVDAEKERISLGIKQLHDDPAADTLSRVHKGDVVTCVVTAIQSNGIEVKVDDVLSGFIRRAELARDKAEQRPERFAVGEKVDAKIVSVDKAARKLALTIRGREVEEDKQAINEYGSSDSGASLGDILGAAIRRRSTES</sequence>
<name>A0ABY6GHV4_9PROT</name>
<feature type="domain" description="S1 motif" evidence="8">
    <location>
        <begin position="36"/>
        <end position="104"/>
    </location>
</feature>
<evidence type="ECO:0000259" key="8">
    <source>
        <dbReference type="SMART" id="SM00316"/>
    </source>
</evidence>
<dbReference type="PIRSF" id="PIRSF002111">
    <property type="entry name" value="RpsA"/>
    <property type="match status" value="1"/>
</dbReference>
<evidence type="ECO:0000256" key="5">
    <source>
        <dbReference type="ARBA" id="ARBA00023274"/>
    </source>
</evidence>
<proteinExistence type="inferred from homology"/>
<dbReference type="PANTHER" id="PTHR10724">
    <property type="entry name" value="30S RIBOSOMAL PROTEIN S1"/>
    <property type="match status" value="1"/>
</dbReference>
<dbReference type="Gene3D" id="2.40.50.140">
    <property type="entry name" value="Nucleic acid-binding proteins"/>
    <property type="match status" value="6"/>
</dbReference>
<dbReference type="InterPro" id="IPR050437">
    <property type="entry name" value="Ribos_protein_bS1-like"/>
</dbReference>
<dbReference type="CDD" id="cd04465">
    <property type="entry name" value="S1_RPS1_repeat_ec2_hs2"/>
    <property type="match status" value="1"/>
</dbReference>
<dbReference type="InterPro" id="IPR003029">
    <property type="entry name" value="S1_domain"/>
</dbReference>
<evidence type="ECO:0000313" key="10">
    <source>
        <dbReference type="Proteomes" id="UP001163831"/>
    </source>
</evidence>
<comment type="function">
    <text evidence="6 7">Binds mRNA; thus facilitating recognition of the initiation point. It is needed to translate mRNA with a short Shine-Dalgarno (SD) purine-rich sequence.</text>
</comment>
<organism evidence="9 10">
    <name type="scientific">Candidatus Kirkpatrickella diaphorinae</name>
    <dbReference type="NCBI Taxonomy" id="2984322"/>
    <lineage>
        <taxon>Bacteria</taxon>
        <taxon>Pseudomonadati</taxon>
        <taxon>Pseudomonadota</taxon>
        <taxon>Alphaproteobacteria</taxon>
        <taxon>Acetobacterales</taxon>
        <taxon>Acetobacteraceae</taxon>
        <taxon>Candidatus Kirkpatrickella</taxon>
    </lineage>
</organism>
<dbReference type="CDD" id="cd05688">
    <property type="entry name" value="S1_RPS1_repeat_ec3"/>
    <property type="match status" value="1"/>
</dbReference>
<keyword evidence="10" id="KW-1185">Reference proteome</keyword>
<dbReference type="SMART" id="SM00316">
    <property type="entry name" value="S1"/>
    <property type="match status" value="6"/>
</dbReference>
<dbReference type="PANTHER" id="PTHR10724:SF7">
    <property type="entry name" value="SMALL RIBOSOMAL SUBUNIT PROTEIN BS1C"/>
    <property type="match status" value="1"/>
</dbReference>
<dbReference type="InterPro" id="IPR000110">
    <property type="entry name" value="Ribosomal_bS1"/>
</dbReference>
<feature type="domain" description="S1 motif" evidence="8">
    <location>
        <begin position="207"/>
        <end position="277"/>
    </location>
</feature>